<proteinExistence type="predicted"/>
<dbReference type="InterPro" id="IPR011008">
    <property type="entry name" value="Dimeric_a/b-barrel"/>
</dbReference>
<comment type="caution">
    <text evidence="1">The sequence shown here is derived from an EMBL/GenBank/DDBJ whole genome shotgun (WGS) entry which is preliminary data.</text>
</comment>
<dbReference type="Gene3D" id="3.30.70.100">
    <property type="match status" value="1"/>
</dbReference>
<dbReference type="OrthoDB" id="255603at2"/>
<accession>A0A495JVX1</accession>
<evidence type="ECO:0000313" key="2">
    <source>
        <dbReference type="Proteomes" id="UP000277671"/>
    </source>
</evidence>
<evidence type="ECO:0008006" key="3">
    <source>
        <dbReference type="Google" id="ProtNLM"/>
    </source>
</evidence>
<keyword evidence="2" id="KW-1185">Reference proteome</keyword>
<dbReference type="AlphaFoldDB" id="A0A495JVX1"/>
<protein>
    <recommendedName>
        <fullName evidence="3">Antibiotic biosynthesis monooxygenase</fullName>
    </recommendedName>
</protein>
<gene>
    <name evidence="1" type="ORF">BDK92_7717</name>
</gene>
<dbReference type="SUPFAM" id="SSF54909">
    <property type="entry name" value="Dimeric alpha+beta barrel"/>
    <property type="match status" value="1"/>
</dbReference>
<sequence>MVTVELTRFRVSSARAEELLAARPAMLRDFEADRKGFLDARLIQLPDNEWLDIVFWRSPEDLAASRAKGGNRPYIQAFFELVDELVSSEEGVMLDGRLP</sequence>
<name>A0A495JVX1_9ACTN</name>
<evidence type="ECO:0000313" key="1">
    <source>
        <dbReference type="EMBL" id="RKR93196.1"/>
    </source>
</evidence>
<reference evidence="1 2" key="1">
    <citation type="submission" date="2018-10" db="EMBL/GenBank/DDBJ databases">
        <title>Sequencing the genomes of 1000 actinobacteria strains.</title>
        <authorList>
            <person name="Klenk H.-P."/>
        </authorList>
    </citation>
    <scope>NUCLEOTIDE SEQUENCE [LARGE SCALE GENOMIC DNA]</scope>
    <source>
        <strain evidence="1 2">DSM 45175</strain>
    </source>
</reference>
<dbReference type="RefSeq" id="WP_121162908.1">
    <property type="nucleotide sequence ID" value="NZ_RBKT01000001.1"/>
</dbReference>
<dbReference type="EMBL" id="RBKT01000001">
    <property type="protein sequence ID" value="RKR93196.1"/>
    <property type="molecule type" value="Genomic_DNA"/>
</dbReference>
<organism evidence="1 2">
    <name type="scientific">Micromonospora pisi</name>
    <dbReference type="NCBI Taxonomy" id="589240"/>
    <lineage>
        <taxon>Bacteria</taxon>
        <taxon>Bacillati</taxon>
        <taxon>Actinomycetota</taxon>
        <taxon>Actinomycetes</taxon>
        <taxon>Micromonosporales</taxon>
        <taxon>Micromonosporaceae</taxon>
        <taxon>Micromonospora</taxon>
    </lineage>
</organism>
<dbReference type="Proteomes" id="UP000277671">
    <property type="component" value="Unassembled WGS sequence"/>
</dbReference>